<gene>
    <name evidence="3" type="ORF">SAMN06295912_10594</name>
</gene>
<dbReference type="AlphaFoldDB" id="A0A239DXP7"/>
<dbReference type="Proteomes" id="UP000198281">
    <property type="component" value="Unassembled WGS sequence"/>
</dbReference>
<feature type="signal peptide" evidence="1">
    <location>
        <begin position="1"/>
        <end position="29"/>
    </location>
</feature>
<organism evidence="3 4">
    <name type="scientific">Edaphosphingomonas laterariae</name>
    <dbReference type="NCBI Taxonomy" id="861865"/>
    <lineage>
        <taxon>Bacteria</taxon>
        <taxon>Pseudomonadati</taxon>
        <taxon>Pseudomonadota</taxon>
        <taxon>Alphaproteobacteria</taxon>
        <taxon>Sphingomonadales</taxon>
        <taxon>Rhizorhabdaceae</taxon>
        <taxon>Edaphosphingomonas</taxon>
    </lineage>
</organism>
<dbReference type="InterPro" id="IPR011105">
    <property type="entry name" value="Cell_wall_hydrolase_SleB"/>
</dbReference>
<feature type="chain" id="PRO_5013348657" evidence="1">
    <location>
        <begin position="30"/>
        <end position="217"/>
    </location>
</feature>
<proteinExistence type="predicted"/>
<dbReference type="Pfam" id="PF07486">
    <property type="entry name" value="Hydrolase_2"/>
    <property type="match status" value="1"/>
</dbReference>
<sequence length="217" mass="22796">MSLRLNRRNLAVSAAVALATAVPATFGFASETSLAATISAAFPADTANLADAPAVADAAVETASATIVAEGPGEAVEAPVLPLKTPAVAVAAADPIDEAELDCMAKVVHHEAGNQSRDGQLAVAQLIMNRLESGRFADSVCAVVNQRGQFFNTHAYNPKRTTAMWQSAVDVSREAMVGTTADVVPGALFYHATYIAPPRFFRTRQRAGVLGDHIFYR</sequence>
<evidence type="ECO:0000313" key="3">
    <source>
        <dbReference type="EMBL" id="SNS37107.1"/>
    </source>
</evidence>
<protein>
    <submittedName>
        <fullName evidence="3">Cell Wall Hydrolase</fullName>
    </submittedName>
</protein>
<evidence type="ECO:0000259" key="2">
    <source>
        <dbReference type="Pfam" id="PF07486"/>
    </source>
</evidence>
<dbReference type="Gene3D" id="1.10.10.2520">
    <property type="entry name" value="Cell wall hydrolase SleB, domain 1"/>
    <property type="match status" value="1"/>
</dbReference>
<evidence type="ECO:0000256" key="1">
    <source>
        <dbReference type="SAM" id="SignalP"/>
    </source>
</evidence>
<dbReference type="EMBL" id="FZOS01000005">
    <property type="protein sequence ID" value="SNS37107.1"/>
    <property type="molecule type" value="Genomic_DNA"/>
</dbReference>
<keyword evidence="1" id="KW-0732">Signal</keyword>
<dbReference type="RefSeq" id="WP_089218822.1">
    <property type="nucleotide sequence ID" value="NZ_FZOS01000005.1"/>
</dbReference>
<keyword evidence="3" id="KW-0378">Hydrolase</keyword>
<evidence type="ECO:0000313" key="4">
    <source>
        <dbReference type="Proteomes" id="UP000198281"/>
    </source>
</evidence>
<keyword evidence="4" id="KW-1185">Reference proteome</keyword>
<accession>A0A239DXP7</accession>
<dbReference type="InterPro" id="IPR042047">
    <property type="entry name" value="SleB_dom1"/>
</dbReference>
<reference evidence="4" key="1">
    <citation type="submission" date="2017-06" db="EMBL/GenBank/DDBJ databases">
        <authorList>
            <person name="Varghese N."/>
            <person name="Submissions S."/>
        </authorList>
    </citation>
    <scope>NUCLEOTIDE SEQUENCE [LARGE SCALE GENOMIC DNA]</scope>
    <source>
        <strain evidence="4">LNB2</strain>
    </source>
</reference>
<name>A0A239DXP7_9SPHN</name>
<feature type="domain" description="Cell wall hydrolase SleB" evidence="2">
    <location>
        <begin position="115"/>
        <end position="216"/>
    </location>
</feature>
<dbReference type="GO" id="GO:0016787">
    <property type="term" value="F:hydrolase activity"/>
    <property type="evidence" value="ECO:0007669"/>
    <property type="project" value="UniProtKB-KW"/>
</dbReference>
<dbReference type="OrthoDB" id="9785345at2"/>